<evidence type="ECO:0000256" key="1">
    <source>
        <dbReference type="ARBA" id="ARBA00001946"/>
    </source>
</evidence>
<dbReference type="Gene3D" id="3.40.1190.10">
    <property type="entry name" value="Mur-like, catalytic domain"/>
    <property type="match status" value="1"/>
</dbReference>
<accession>A0A1I7MWM4</accession>
<dbReference type="GO" id="GO:0004326">
    <property type="term" value="F:tetrahydrofolylpolyglutamate synthase activity"/>
    <property type="evidence" value="ECO:0007669"/>
    <property type="project" value="UniProtKB-EC"/>
</dbReference>
<dbReference type="Pfam" id="PF08245">
    <property type="entry name" value="Mur_ligase_M"/>
    <property type="match status" value="1"/>
</dbReference>
<comment type="similarity">
    <text evidence="2 10">Belongs to the folylpolyglutamate synthase family.</text>
</comment>
<gene>
    <name evidence="12" type="ORF">SAMN04488557_0588</name>
</gene>
<dbReference type="SUPFAM" id="SSF53244">
    <property type="entry name" value="MurD-like peptide ligases, peptide-binding domain"/>
    <property type="match status" value="1"/>
</dbReference>
<evidence type="ECO:0000256" key="3">
    <source>
        <dbReference type="ARBA" id="ARBA00013025"/>
    </source>
</evidence>
<dbReference type="Proteomes" id="UP000199423">
    <property type="component" value="Unassembled WGS sequence"/>
</dbReference>
<evidence type="ECO:0000256" key="4">
    <source>
        <dbReference type="ARBA" id="ARBA00022598"/>
    </source>
</evidence>
<dbReference type="InterPro" id="IPR036565">
    <property type="entry name" value="Mur-like_cat_sf"/>
</dbReference>
<evidence type="ECO:0000313" key="13">
    <source>
        <dbReference type="Proteomes" id="UP000199423"/>
    </source>
</evidence>
<evidence type="ECO:0000256" key="9">
    <source>
        <dbReference type="ARBA" id="ARBA00047493"/>
    </source>
</evidence>
<evidence type="ECO:0000313" key="12">
    <source>
        <dbReference type="EMBL" id="SFV26774.1"/>
    </source>
</evidence>
<protein>
    <recommendedName>
        <fullName evidence="3">tetrahydrofolate synthase</fullName>
        <ecNumber evidence="3">6.3.2.17</ecNumber>
    </recommendedName>
</protein>
<keyword evidence="5" id="KW-0479">Metal-binding</keyword>
<keyword evidence="8" id="KW-0460">Magnesium</keyword>
<evidence type="ECO:0000256" key="7">
    <source>
        <dbReference type="ARBA" id="ARBA00022840"/>
    </source>
</evidence>
<keyword evidence="6 10" id="KW-0547">Nucleotide-binding</keyword>
<evidence type="ECO:0000256" key="8">
    <source>
        <dbReference type="ARBA" id="ARBA00022842"/>
    </source>
</evidence>
<dbReference type="AlphaFoldDB" id="A0A1I7MWM4"/>
<evidence type="ECO:0000256" key="5">
    <source>
        <dbReference type="ARBA" id="ARBA00022723"/>
    </source>
</evidence>
<dbReference type="GO" id="GO:0005737">
    <property type="term" value="C:cytoplasm"/>
    <property type="evidence" value="ECO:0007669"/>
    <property type="project" value="TreeGrafter"/>
</dbReference>
<dbReference type="GO" id="GO:0005524">
    <property type="term" value="F:ATP binding"/>
    <property type="evidence" value="ECO:0007669"/>
    <property type="project" value="UniProtKB-KW"/>
</dbReference>
<dbReference type="UniPathway" id="UPA00077">
    <property type="reaction ID" value="UER00157"/>
</dbReference>
<keyword evidence="7 10" id="KW-0067">ATP-binding</keyword>
<comment type="catalytic activity">
    <reaction evidence="9">
        <text>(6S)-5,6,7,8-tetrahydrofolyl-(gamma-L-Glu)(n) + L-glutamate + ATP = (6S)-5,6,7,8-tetrahydrofolyl-(gamma-L-Glu)(n+1) + ADP + phosphate + H(+)</text>
        <dbReference type="Rhea" id="RHEA:10580"/>
        <dbReference type="Rhea" id="RHEA-COMP:14738"/>
        <dbReference type="Rhea" id="RHEA-COMP:14740"/>
        <dbReference type="ChEBI" id="CHEBI:15378"/>
        <dbReference type="ChEBI" id="CHEBI:29985"/>
        <dbReference type="ChEBI" id="CHEBI:30616"/>
        <dbReference type="ChEBI" id="CHEBI:43474"/>
        <dbReference type="ChEBI" id="CHEBI:141005"/>
        <dbReference type="ChEBI" id="CHEBI:456216"/>
        <dbReference type="EC" id="6.3.2.17"/>
    </reaction>
</comment>
<organism evidence="12 13">
    <name type="scientific">Hyphomicrobium facile</name>
    <dbReference type="NCBI Taxonomy" id="51670"/>
    <lineage>
        <taxon>Bacteria</taxon>
        <taxon>Pseudomonadati</taxon>
        <taxon>Pseudomonadota</taxon>
        <taxon>Alphaproteobacteria</taxon>
        <taxon>Hyphomicrobiales</taxon>
        <taxon>Hyphomicrobiaceae</taxon>
        <taxon>Hyphomicrobium</taxon>
    </lineage>
</organism>
<reference evidence="13" key="1">
    <citation type="submission" date="2016-10" db="EMBL/GenBank/DDBJ databases">
        <authorList>
            <person name="Varghese N."/>
            <person name="Submissions S."/>
        </authorList>
    </citation>
    <scope>NUCLEOTIDE SEQUENCE [LARGE SCALE GENOMIC DNA]</scope>
    <source>
        <strain evidence="13">DSM 1565</strain>
    </source>
</reference>
<evidence type="ECO:0000256" key="10">
    <source>
        <dbReference type="PIRNR" id="PIRNR001563"/>
    </source>
</evidence>
<dbReference type="STRING" id="51670.SAMN04488557_0588"/>
<dbReference type="EMBL" id="FPCH01000001">
    <property type="protein sequence ID" value="SFV26774.1"/>
    <property type="molecule type" value="Genomic_DNA"/>
</dbReference>
<name>A0A1I7MWM4_9HYPH</name>
<proteinExistence type="inferred from homology"/>
<dbReference type="GO" id="GO:0046872">
    <property type="term" value="F:metal ion binding"/>
    <property type="evidence" value="ECO:0007669"/>
    <property type="project" value="UniProtKB-KW"/>
</dbReference>
<evidence type="ECO:0000256" key="6">
    <source>
        <dbReference type="ARBA" id="ARBA00022741"/>
    </source>
</evidence>
<comment type="cofactor">
    <cofactor evidence="1">
        <name>Mg(2+)</name>
        <dbReference type="ChEBI" id="CHEBI:18420"/>
    </cofactor>
</comment>
<dbReference type="InterPro" id="IPR013221">
    <property type="entry name" value="Mur_ligase_cen"/>
</dbReference>
<dbReference type="PANTHER" id="PTHR11136">
    <property type="entry name" value="FOLYLPOLYGLUTAMATE SYNTHASE-RELATED"/>
    <property type="match status" value="1"/>
</dbReference>
<dbReference type="Gene3D" id="3.90.190.20">
    <property type="entry name" value="Mur ligase, C-terminal domain"/>
    <property type="match status" value="1"/>
</dbReference>
<dbReference type="InterPro" id="IPR036615">
    <property type="entry name" value="Mur_ligase_C_dom_sf"/>
</dbReference>
<dbReference type="PIRSF" id="PIRSF001563">
    <property type="entry name" value="Folylpolyglu_synth"/>
    <property type="match status" value="1"/>
</dbReference>
<feature type="domain" description="Mur ligase central" evidence="11">
    <location>
        <begin position="65"/>
        <end position="286"/>
    </location>
</feature>
<dbReference type="InterPro" id="IPR001645">
    <property type="entry name" value="Folylpolyglutamate_synth"/>
</dbReference>
<dbReference type="FunFam" id="3.40.1190.10:FF:000011">
    <property type="entry name" value="Folylpolyglutamate synthase/dihydrofolate synthase"/>
    <property type="match status" value="1"/>
</dbReference>
<dbReference type="GO" id="GO:0008841">
    <property type="term" value="F:dihydrofolate synthase activity"/>
    <property type="evidence" value="ECO:0007669"/>
    <property type="project" value="TreeGrafter"/>
</dbReference>
<evidence type="ECO:0000256" key="2">
    <source>
        <dbReference type="ARBA" id="ARBA00008276"/>
    </source>
</evidence>
<keyword evidence="4 10" id="KW-0436">Ligase</keyword>
<sequence length="462" mass="49645">MMSTTSSAKNFKAASAPALLPSSKILLERLNGLHPKTIDLSLDRMIRLLAALGNPERRLPPVVHVAGTNGKGSLVAFVRAIAEAQRRRVHTYTSPHLVSFHERIGLAQEDGHAPISEEKLAECLSLVERVNGNHPITHFEITTAAAFFAFSRENADLLLLETGMGGRLDATNVVQSPRATVITPISIDHVSFLGDTLASIAAEKAGILKPGVPCIVGRQQPKALAVIEAKAAEVGAQLHVFGRDFVAFKRGRRLIFQSHTRMINLPLPKLEGAHQIDNAGTAIATACLLFNQKLSLDALEQGLSTASWPGRLQRLNKEPYQTYLGPNTELLLDGGHNEAGGAVVGAHLDALNARDPREVHLICGMMETKDAASVLRHFQGRVSRVYTVPIPGEVNALSAGDLAEIAVREGFHVVPTQGLLHALLLSKAAMSEPGRILIFGSLYLAGHVLKFEHASDLTQGVL</sequence>
<dbReference type="PANTHER" id="PTHR11136:SF0">
    <property type="entry name" value="DIHYDROFOLATE SYNTHETASE-RELATED"/>
    <property type="match status" value="1"/>
</dbReference>
<evidence type="ECO:0000259" key="11">
    <source>
        <dbReference type="Pfam" id="PF08245"/>
    </source>
</evidence>
<dbReference type="GO" id="GO:0046654">
    <property type="term" value="P:tetrahydrofolate biosynthetic process"/>
    <property type="evidence" value="ECO:0007669"/>
    <property type="project" value="UniProtKB-UniPathway"/>
</dbReference>
<keyword evidence="13" id="KW-1185">Reference proteome</keyword>
<dbReference type="PROSITE" id="PS01012">
    <property type="entry name" value="FOLYLPOLYGLU_SYNT_2"/>
    <property type="match status" value="1"/>
</dbReference>
<dbReference type="NCBIfam" id="TIGR01499">
    <property type="entry name" value="folC"/>
    <property type="match status" value="1"/>
</dbReference>
<dbReference type="InterPro" id="IPR018109">
    <property type="entry name" value="Folylpolyglutamate_synth_CS"/>
</dbReference>
<dbReference type="SUPFAM" id="SSF53623">
    <property type="entry name" value="MurD-like peptide ligases, catalytic domain"/>
    <property type="match status" value="1"/>
</dbReference>
<dbReference type="EC" id="6.3.2.17" evidence="3"/>